<name>A0ABR2G6F0_9ROSI</name>
<protein>
    <submittedName>
        <fullName evidence="2">Uncharacterized protein</fullName>
    </submittedName>
</protein>
<evidence type="ECO:0000313" key="2">
    <source>
        <dbReference type="EMBL" id="KAK8596154.1"/>
    </source>
</evidence>
<feature type="region of interest" description="Disordered" evidence="1">
    <location>
        <begin position="54"/>
        <end position="75"/>
    </location>
</feature>
<reference evidence="2 3" key="1">
    <citation type="journal article" date="2024" name="G3 (Bethesda)">
        <title>Genome assembly of Hibiscus sabdariffa L. provides insights into metabolisms of medicinal natural products.</title>
        <authorList>
            <person name="Kim T."/>
        </authorList>
    </citation>
    <scope>NUCLEOTIDE SEQUENCE [LARGE SCALE GENOMIC DNA]</scope>
    <source>
        <strain evidence="2">TK-2024</strain>
        <tissue evidence="2">Old leaves</tissue>
    </source>
</reference>
<gene>
    <name evidence="2" type="ORF">V6N12_064653</name>
</gene>
<feature type="compositionally biased region" description="Basic and acidic residues" evidence="1">
    <location>
        <begin position="55"/>
        <end position="68"/>
    </location>
</feature>
<dbReference type="EMBL" id="JBBPBM010000002">
    <property type="protein sequence ID" value="KAK8596154.1"/>
    <property type="molecule type" value="Genomic_DNA"/>
</dbReference>
<evidence type="ECO:0000313" key="3">
    <source>
        <dbReference type="Proteomes" id="UP001472677"/>
    </source>
</evidence>
<accession>A0ABR2G6F0</accession>
<keyword evidence="3" id="KW-1185">Reference proteome</keyword>
<comment type="caution">
    <text evidence="2">The sequence shown here is derived from an EMBL/GenBank/DDBJ whole genome shotgun (WGS) entry which is preliminary data.</text>
</comment>
<proteinExistence type="predicted"/>
<dbReference type="Proteomes" id="UP001472677">
    <property type="component" value="Unassembled WGS sequence"/>
</dbReference>
<organism evidence="2 3">
    <name type="scientific">Hibiscus sabdariffa</name>
    <name type="common">roselle</name>
    <dbReference type="NCBI Taxonomy" id="183260"/>
    <lineage>
        <taxon>Eukaryota</taxon>
        <taxon>Viridiplantae</taxon>
        <taxon>Streptophyta</taxon>
        <taxon>Embryophyta</taxon>
        <taxon>Tracheophyta</taxon>
        <taxon>Spermatophyta</taxon>
        <taxon>Magnoliopsida</taxon>
        <taxon>eudicotyledons</taxon>
        <taxon>Gunneridae</taxon>
        <taxon>Pentapetalae</taxon>
        <taxon>rosids</taxon>
        <taxon>malvids</taxon>
        <taxon>Malvales</taxon>
        <taxon>Malvaceae</taxon>
        <taxon>Malvoideae</taxon>
        <taxon>Hibiscus</taxon>
    </lineage>
</organism>
<sequence length="75" mass="8490">MLQTATVDILNLLSDITEGHSFDFQRCFFNPVSGKLETTIDLGEYMSYFIPLSTDVREGSPPQHEHTENPTQSQN</sequence>
<evidence type="ECO:0000256" key="1">
    <source>
        <dbReference type="SAM" id="MobiDB-lite"/>
    </source>
</evidence>